<comment type="caution">
    <text evidence="3">The sequence shown here is derived from an EMBL/GenBank/DDBJ whole genome shotgun (WGS) entry which is preliminary data.</text>
</comment>
<sequence>MKKTPVVTIEIRQSPREGPSLPFSNPFAVLQENAEVCSSLGDAKSSQTAESWVGDQALVQLNATTDDSDTMLPTDQISLLSKHSSVVQPLVFAMKKNSLAGKTEITHFPHLENLASTVERMVSFGADQQPPSTAKNYASPVEQLVGDGKQISGPQNYTTDDATGQQITMANKFTSKVDYEAAAGQQTAARMESWGPPCSSAEGVLPIVAKPILNRLATIDERSPLNNDGSSRSNTSEDRQLSVPNRIVGFGITTMDFLMSLPSKSAQLETQSVTMSRDGVWLVMMKNRDGKIRVMNGPIISIARELGFEGNSILKGLVVSIFIVGAFIGSLFLG</sequence>
<feature type="region of interest" description="Disordered" evidence="1">
    <location>
        <begin position="221"/>
        <end position="240"/>
    </location>
</feature>
<dbReference type="EMBL" id="BSYO01000021">
    <property type="protein sequence ID" value="GMH19899.1"/>
    <property type="molecule type" value="Genomic_DNA"/>
</dbReference>
<keyword evidence="2" id="KW-0812">Transmembrane</keyword>
<evidence type="ECO:0000256" key="1">
    <source>
        <dbReference type="SAM" id="MobiDB-lite"/>
    </source>
</evidence>
<dbReference type="Proteomes" id="UP001279734">
    <property type="component" value="Unassembled WGS sequence"/>
</dbReference>
<organism evidence="3 4">
    <name type="scientific">Nepenthes gracilis</name>
    <name type="common">Slender pitcher plant</name>
    <dbReference type="NCBI Taxonomy" id="150966"/>
    <lineage>
        <taxon>Eukaryota</taxon>
        <taxon>Viridiplantae</taxon>
        <taxon>Streptophyta</taxon>
        <taxon>Embryophyta</taxon>
        <taxon>Tracheophyta</taxon>
        <taxon>Spermatophyta</taxon>
        <taxon>Magnoliopsida</taxon>
        <taxon>eudicotyledons</taxon>
        <taxon>Gunneridae</taxon>
        <taxon>Pentapetalae</taxon>
        <taxon>Caryophyllales</taxon>
        <taxon>Nepenthaceae</taxon>
        <taxon>Nepenthes</taxon>
    </lineage>
</organism>
<reference evidence="3" key="1">
    <citation type="submission" date="2023-05" db="EMBL/GenBank/DDBJ databases">
        <title>Nepenthes gracilis genome sequencing.</title>
        <authorList>
            <person name="Fukushima K."/>
        </authorList>
    </citation>
    <scope>NUCLEOTIDE SEQUENCE</scope>
    <source>
        <strain evidence="3">SING2019-196</strain>
    </source>
</reference>
<accession>A0AAD3SZ79</accession>
<gene>
    <name evidence="3" type="ORF">Nepgr_021740</name>
</gene>
<keyword evidence="2" id="KW-1133">Transmembrane helix</keyword>
<keyword evidence="2" id="KW-0472">Membrane</keyword>
<proteinExistence type="predicted"/>
<feature type="compositionally biased region" description="Polar residues" evidence="1">
    <location>
        <begin position="224"/>
        <end position="234"/>
    </location>
</feature>
<evidence type="ECO:0000313" key="3">
    <source>
        <dbReference type="EMBL" id="GMH19899.1"/>
    </source>
</evidence>
<evidence type="ECO:0000313" key="4">
    <source>
        <dbReference type="Proteomes" id="UP001279734"/>
    </source>
</evidence>
<feature type="transmembrane region" description="Helical" evidence="2">
    <location>
        <begin position="313"/>
        <end position="333"/>
    </location>
</feature>
<keyword evidence="4" id="KW-1185">Reference proteome</keyword>
<protein>
    <submittedName>
        <fullName evidence="3">Uncharacterized protein</fullName>
    </submittedName>
</protein>
<dbReference type="AlphaFoldDB" id="A0AAD3SZ79"/>
<name>A0AAD3SZ79_NEPGR</name>
<evidence type="ECO:0000256" key="2">
    <source>
        <dbReference type="SAM" id="Phobius"/>
    </source>
</evidence>